<feature type="transmembrane region" description="Helical" evidence="1">
    <location>
        <begin position="196"/>
        <end position="216"/>
    </location>
</feature>
<feature type="transmembrane region" description="Helical" evidence="1">
    <location>
        <begin position="363"/>
        <end position="382"/>
    </location>
</feature>
<dbReference type="RefSeq" id="XP_002182692.1">
    <property type="nucleotide sequence ID" value="XM_002182656.1"/>
</dbReference>
<gene>
    <name evidence="4" type="ORF">PHATRDRAFT_48191</name>
</gene>
<keyword evidence="1" id="KW-1133">Transmembrane helix</keyword>
<evidence type="ECO:0000256" key="2">
    <source>
        <dbReference type="SAM" id="SignalP"/>
    </source>
</evidence>
<feature type="domain" description="GPR180/TMEM145 transmembrane" evidence="3">
    <location>
        <begin position="204"/>
        <end position="443"/>
    </location>
</feature>
<organism evidence="4 5">
    <name type="scientific">Phaeodactylum tricornutum (strain CCAP 1055/1)</name>
    <dbReference type="NCBI Taxonomy" id="556484"/>
    <lineage>
        <taxon>Eukaryota</taxon>
        <taxon>Sar</taxon>
        <taxon>Stramenopiles</taxon>
        <taxon>Ochrophyta</taxon>
        <taxon>Bacillariophyta</taxon>
        <taxon>Bacillariophyceae</taxon>
        <taxon>Bacillariophycidae</taxon>
        <taxon>Naviculales</taxon>
        <taxon>Phaeodactylaceae</taxon>
        <taxon>Phaeodactylum</taxon>
    </lineage>
</organism>
<dbReference type="EMBL" id="CM000618">
    <property type="protein sequence ID" value="EEC45979.1"/>
    <property type="molecule type" value="Genomic_DNA"/>
</dbReference>
<reference evidence="5" key="2">
    <citation type="submission" date="2008-08" db="EMBL/GenBank/DDBJ databases">
        <authorList>
            <consortium name="Diatom Consortium"/>
            <person name="Grigoriev I."/>
            <person name="Grimwood J."/>
            <person name="Kuo A."/>
            <person name="Otillar R.P."/>
            <person name="Salamov A."/>
            <person name="Detter J.C."/>
            <person name="Lindquist E."/>
            <person name="Shapiro H."/>
            <person name="Lucas S."/>
            <person name="Glavina del Rio T."/>
            <person name="Pitluck S."/>
            <person name="Rokhsar D."/>
            <person name="Bowler C."/>
        </authorList>
    </citation>
    <scope>GENOME REANNOTATION</scope>
    <source>
        <strain evidence="5">CCAP 1055/1</strain>
    </source>
</reference>
<dbReference type="eggNOG" id="KOG4290">
    <property type="taxonomic scope" value="Eukaryota"/>
</dbReference>
<dbReference type="KEGG" id="pti:PHATRDRAFT_48191"/>
<dbReference type="GeneID" id="7203514"/>
<keyword evidence="2" id="KW-0732">Signal</keyword>
<dbReference type="PANTHER" id="PTHR23252:SF24">
    <property type="entry name" value="TRANSMEMBRANE PROTEIN 145"/>
    <property type="match status" value="1"/>
</dbReference>
<dbReference type="OMA" id="DHSCTEK"/>
<dbReference type="Pfam" id="PF10192">
    <property type="entry name" value="GPR180-TMEM145_TM"/>
    <property type="match status" value="1"/>
</dbReference>
<dbReference type="GO" id="GO:0019236">
    <property type="term" value="P:response to pheromone"/>
    <property type="evidence" value="ECO:0007669"/>
    <property type="project" value="InterPro"/>
</dbReference>
<feature type="transmembrane region" description="Helical" evidence="1">
    <location>
        <begin position="270"/>
        <end position="291"/>
    </location>
</feature>
<evidence type="ECO:0000256" key="1">
    <source>
        <dbReference type="SAM" id="Phobius"/>
    </source>
</evidence>
<keyword evidence="5" id="KW-1185">Reference proteome</keyword>
<keyword evidence="1" id="KW-0472">Membrane</keyword>
<protein>
    <recommendedName>
        <fullName evidence="3">GPR180/TMEM145 transmembrane domain-containing protein</fullName>
    </recommendedName>
</protein>
<dbReference type="AlphaFoldDB" id="B7G6A5"/>
<feature type="chain" id="PRO_5002855867" description="GPR180/TMEM145 transmembrane domain-containing protein" evidence="2">
    <location>
        <begin position="29"/>
        <end position="500"/>
    </location>
</feature>
<keyword evidence="1" id="KW-0812">Transmembrane</keyword>
<evidence type="ECO:0000313" key="5">
    <source>
        <dbReference type="Proteomes" id="UP000000759"/>
    </source>
</evidence>
<proteinExistence type="predicted"/>
<dbReference type="InParanoid" id="B7G6A5"/>
<feature type="transmembrane region" description="Helical" evidence="1">
    <location>
        <begin position="426"/>
        <end position="448"/>
    </location>
</feature>
<dbReference type="Proteomes" id="UP000000759">
    <property type="component" value="Chromosome 16"/>
</dbReference>
<sequence>MLHLAPLFWGRLFTVLIVTAGSCSPIYAKTVSGDFRLSGLQSHRVLVSFAVVPDGARVSVNLTASSMYENERFLQLRMYRDVEWSKVIKAKTCTEMIRHASQTQQLSFDYKNKQWKSEEKTALIFNSDKGTSRRPHYWYIVVDDCSLEQVMQDLKIPPIHYELRIQNHIPQKNTDGGRPEMVLTHLSADELPLTRVHSVSLLLSSLITLLICMLIGSQLVSKHTVHVALLWVAAAAALDAASSLCELIHIKVYQGNGVGSYLFDALSAHAEAVCDALVMLLLLSIAAGWTLPSDMLSMNPNQSVVQLLLSDLSKPMGAIQHWNAGTALGLAVLALHVVLAQWGRTYNDDFESYHDLEHLPGKILMAVRFVLGLLCLAATMQTRWKCRAKQLEQFYLNLAIAGFAWFQSLPVLVVICNTFVPYYVRHPAIVTGSALLQSVALGLLAWLVTSHSSAYHQVSHLTSSAETSLTDSLSQAAGGQARGVADTKTWSFGKSKIRLD</sequence>
<dbReference type="GO" id="GO:0007186">
    <property type="term" value="P:G protein-coupled receptor signaling pathway"/>
    <property type="evidence" value="ECO:0007669"/>
    <property type="project" value="InterPro"/>
</dbReference>
<feature type="transmembrane region" description="Helical" evidence="1">
    <location>
        <begin position="228"/>
        <end position="250"/>
    </location>
</feature>
<dbReference type="PANTHER" id="PTHR23252">
    <property type="entry name" value="INTIMAL THICKNESS RECEPTOR-RELATED"/>
    <property type="match status" value="1"/>
</dbReference>
<dbReference type="InterPro" id="IPR047831">
    <property type="entry name" value="GPR180/TMEM145"/>
</dbReference>
<feature type="transmembrane region" description="Helical" evidence="1">
    <location>
        <begin position="322"/>
        <end position="343"/>
    </location>
</feature>
<dbReference type="InterPro" id="IPR019336">
    <property type="entry name" value="GPR180/TMEM145_TM"/>
</dbReference>
<evidence type="ECO:0000259" key="3">
    <source>
        <dbReference type="Pfam" id="PF10192"/>
    </source>
</evidence>
<name>B7G6A5_PHATC</name>
<feature type="signal peptide" evidence="2">
    <location>
        <begin position="1"/>
        <end position="28"/>
    </location>
</feature>
<accession>B7G6A5</accession>
<dbReference type="OrthoDB" id="45670at2759"/>
<dbReference type="HOGENOM" id="CLU_527369_0_0_1"/>
<feature type="transmembrane region" description="Helical" evidence="1">
    <location>
        <begin position="394"/>
        <end position="420"/>
    </location>
</feature>
<reference evidence="4 5" key="1">
    <citation type="journal article" date="2008" name="Nature">
        <title>The Phaeodactylum genome reveals the evolutionary history of diatom genomes.</title>
        <authorList>
            <person name="Bowler C."/>
            <person name="Allen A.E."/>
            <person name="Badger J.H."/>
            <person name="Grimwood J."/>
            <person name="Jabbari K."/>
            <person name="Kuo A."/>
            <person name="Maheswari U."/>
            <person name="Martens C."/>
            <person name="Maumus F."/>
            <person name="Otillar R.P."/>
            <person name="Rayko E."/>
            <person name="Salamov A."/>
            <person name="Vandepoele K."/>
            <person name="Beszteri B."/>
            <person name="Gruber A."/>
            <person name="Heijde M."/>
            <person name="Katinka M."/>
            <person name="Mock T."/>
            <person name="Valentin K."/>
            <person name="Verret F."/>
            <person name="Berges J.A."/>
            <person name="Brownlee C."/>
            <person name="Cadoret J.P."/>
            <person name="Chiovitti A."/>
            <person name="Choi C.J."/>
            <person name="Coesel S."/>
            <person name="De Martino A."/>
            <person name="Detter J.C."/>
            <person name="Durkin C."/>
            <person name="Falciatore A."/>
            <person name="Fournet J."/>
            <person name="Haruta M."/>
            <person name="Huysman M.J."/>
            <person name="Jenkins B.D."/>
            <person name="Jiroutova K."/>
            <person name="Jorgensen R.E."/>
            <person name="Joubert Y."/>
            <person name="Kaplan A."/>
            <person name="Kroger N."/>
            <person name="Kroth P.G."/>
            <person name="La Roche J."/>
            <person name="Lindquist E."/>
            <person name="Lommer M."/>
            <person name="Martin-Jezequel V."/>
            <person name="Lopez P.J."/>
            <person name="Lucas S."/>
            <person name="Mangogna M."/>
            <person name="McGinnis K."/>
            <person name="Medlin L.K."/>
            <person name="Montsant A."/>
            <person name="Oudot-Le Secq M.P."/>
            <person name="Napoli C."/>
            <person name="Obornik M."/>
            <person name="Parker M.S."/>
            <person name="Petit J.L."/>
            <person name="Porcel B.M."/>
            <person name="Poulsen N."/>
            <person name="Robison M."/>
            <person name="Rychlewski L."/>
            <person name="Rynearson T.A."/>
            <person name="Schmutz J."/>
            <person name="Shapiro H."/>
            <person name="Siaut M."/>
            <person name="Stanley M."/>
            <person name="Sussman M.R."/>
            <person name="Taylor A.R."/>
            <person name="Vardi A."/>
            <person name="von Dassow P."/>
            <person name="Vyverman W."/>
            <person name="Willis A."/>
            <person name="Wyrwicz L.S."/>
            <person name="Rokhsar D.S."/>
            <person name="Weissenbach J."/>
            <person name="Armbrust E.V."/>
            <person name="Green B.R."/>
            <person name="Van de Peer Y."/>
            <person name="Grigoriev I.V."/>
        </authorList>
    </citation>
    <scope>NUCLEOTIDE SEQUENCE [LARGE SCALE GENOMIC DNA]</scope>
    <source>
        <strain evidence="4 5">CCAP 1055/1</strain>
    </source>
</reference>
<evidence type="ECO:0000313" key="4">
    <source>
        <dbReference type="EMBL" id="EEC45979.1"/>
    </source>
</evidence>
<dbReference type="PaxDb" id="2850-Phatr48191"/>